<dbReference type="InterPro" id="IPR003439">
    <property type="entry name" value="ABC_transporter-like_ATP-bd"/>
</dbReference>
<dbReference type="InterPro" id="IPR003593">
    <property type="entry name" value="AAA+_ATPase"/>
</dbReference>
<dbReference type="PROSITE" id="PS50893">
    <property type="entry name" value="ABC_TRANSPORTER_2"/>
    <property type="match status" value="1"/>
</dbReference>
<sequence length="300" mass="33532">MGNVVVKLENVRKKIGGTEIIRGLSFEVREGEVYGFLGPNGSGKTTTIRMMTGLISMTEGDITICDHSIRTEREKALEQIGAIVENPELYDYMTGMQNLKHFANMAIKPIRKERIAEIVKLVELEHAIHKKVKTYSLGMKQRLGIAQALLHQPKILILDEPTNGLDPAGIRQIRDYLQRLAKEENIAVIVSSHLLSEIELMCDRVVIIKQGEFVQEYNLHEQAKHDETVVVAFEVDQVQKANEIVQGKAQGNVIVVSVTKEEIPQLVKKLVNNDVLVYGVTVQNKTLEDEFLAITGGVKA</sequence>
<keyword evidence="2" id="KW-0813">Transport</keyword>
<dbReference type="PANTHER" id="PTHR43335">
    <property type="entry name" value="ABC TRANSPORTER, ATP-BINDING PROTEIN"/>
    <property type="match status" value="1"/>
</dbReference>
<dbReference type="Gene3D" id="3.40.50.300">
    <property type="entry name" value="P-loop containing nucleotide triphosphate hydrolases"/>
    <property type="match status" value="1"/>
</dbReference>
<name>A0A243CSS3_BACTU</name>
<gene>
    <name evidence="6" type="ORF">BK749_19780</name>
</gene>
<evidence type="ECO:0000313" key="6">
    <source>
        <dbReference type="EMBL" id="OTY71361.1"/>
    </source>
</evidence>
<feature type="domain" description="ABC transporter" evidence="5">
    <location>
        <begin position="6"/>
        <end position="235"/>
    </location>
</feature>
<accession>A0A243CSS3</accession>
<dbReference type="GO" id="GO:0016887">
    <property type="term" value="F:ATP hydrolysis activity"/>
    <property type="evidence" value="ECO:0007669"/>
    <property type="project" value="InterPro"/>
</dbReference>
<evidence type="ECO:0000313" key="7">
    <source>
        <dbReference type="Proteomes" id="UP000194911"/>
    </source>
</evidence>
<comment type="caution">
    <text evidence="6">The sequence shown here is derived from an EMBL/GenBank/DDBJ whole genome shotgun (WGS) entry which is preliminary data.</text>
</comment>
<dbReference type="Proteomes" id="UP000194911">
    <property type="component" value="Unassembled WGS sequence"/>
</dbReference>
<dbReference type="Pfam" id="PF00005">
    <property type="entry name" value="ABC_tran"/>
    <property type="match status" value="1"/>
</dbReference>
<dbReference type="PROSITE" id="PS00211">
    <property type="entry name" value="ABC_TRANSPORTER_1"/>
    <property type="match status" value="1"/>
</dbReference>
<keyword evidence="3" id="KW-0547">Nucleotide-binding</keyword>
<evidence type="ECO:0000256" key="4">
    <source>
        <dbReference type="ARBA" id="ARBA00022840"/>
    </source>
</evidence>
<dbReference type="SMART" id="SM00382">
    <property type="entry name" value="AAA"/>
    <property type="match status" value="1"/>
</dbReference>
<dbReference type="GO" id="GO:0005524">
    <property type="term" value="F:ATP binding"/>
    <property type="evidence" value="ECO:0007669"/>
    <property type="project" value="UniProtKB-KW"/>
</dbReference>
<dbReference type="InterPro" id="IPR017871">
    <property type="entry name" value="ABC_transporter-like_CS"/>
</dbReference>
<keyword evidence="4 6" id="KW-0067">ATP-binding</keyword>
<evidence type="ECO:0000259" key="5">
    <source>
        <dbReference type="PROSITE" id="PS50893"/>
    </source>
</evidence>
<proteinExistence type="inferred from homology"/>
<evidence type="ECO:0000256" key="1">
    <source>
        <dbReference type="ARBA" id="ARBA00005417"/>
    </source>
</evidence>
<comment type="similarity">
    <text evidence="1">Belongs to the ABC transporter superfamily.</text>
</comment>
<protein>
    <submittedName>
        <fullName evidence="6">ABC transporter ATP-binding protein</fullName>
    </submittedName>
</protein>
<dbReference type="RefSeq" id="WP_000528782.1">
    <property type="nucleotide sequence ID" value="NZ_NFDQ01000075.1"/>
</dbReference>
<evidence type="ECO:0000256" key="2">
    <source>
        <dbReference type="ARBA" id="ARBA00022448"/>
    </source>
</evidence>
<dbReference type="PANTHER" id="PTHR43335:SF4">
    <property type="entry name" value="ABC TRANSPORTER, ATP-BINDING PROTEIN"/>
    <property type="match status" value="1"/>
</dbReference>
<organism evidence="6 7">
    <name type="scientific">Bacillus thuringiensis serovar vazensis</name>
    <dbReference type="NCBI Taxonomy" id="180867"/>
    <lineage>
        <taxon>Bacteria</taxon>
        <taxon>Bacillati</taxon>
        <taxon>Bacillota</taxon>
        <taxon>Bacilli</taxon>
        <taxon>Bacillales</taxon>
        <taxon>Bacillaceae</taxon>
        <taxon>Bacillus</taxon>
        <taxon>Bacillus cereus group</taxon>
    </lineage>
</organism>
<dbReference type="AlphaFoldDB" id="A0A243CSS3"/>
<dbReference type="EMBL" id="NFDQ01000075">
    <property type="protein sequence ID" value="OTY71361.1"/>
    <property type="molecule type" value="Genomic_DNA"/>
</dbReference>
<reference evidence="6 7" key="1">
    <citation type="submission" date="2016-10" db="EMBL/GenBank/DDBJ databases">
        <title>Comparative genomics of Bacillus thuringiensis reveals a path to pathogens against multiple invertebrate hosts.</title>
        <authorList>
            <person name="Zheng J."/>
            <person name="Gao Q."/>
            <person name="Liu H."/>
            <person name="Peng D."/>
            <person name="Ruan L."/>
            <person name="Sun M."/>
        </authorList>
    </citation>
    <scope>NUCLEOTIDE SEQUENCE [LARGE SCALE GENOMIC DNA]</scope>
    <source>
        <strain evidence="6">BGSC 4CE1</strain>
    </source>
</reference>
<evidence type="ECO:0000256" key="3">
    <source>
        <dbReference type="ARBA" id="ARBA00022741"/>
    </source>
</evidence>
<dbReference type="SUPFAM" id="SSF52540">
    <property type="entry name" value="P-loop containing nucleoside triphosphate hydrolases"/>
    <property type="match status" value="1"/>
</dbReference>
<dbReference type="InterPro" id="IPR027417">
    <property type="entry name" value="P-loop_NTPase"/>
</dbReference>